<keyword evidence="1" id="KW-0732">Signal</keyword>
<organism evidence="3 4">
    <name type="scientific">Marinicauda salina</name>
    <dbReference type="NCBI Taxonomy" id="2135793"/>
    <lineage>
        <taxon>Bacteria</taxon>
        <taxon>Pseudomonadati</taxon>
        <taxon>Pseudomonadota</taxon>
        <taxon>Alphaproteobacteria</taxon>
        <taxon>Maricaulales</taxon>
        <taxon>Maricaulaceae</taxon>
        <taxon>Marinicauda</taxon>
    </lineage>
</organism>
<sequence>MSPIPRLIALCAFLIPTALMLTSPARADAFDPGRTPISLSIRDGLSVDLEVFTIFAEPGETVAIRADRPLVWRTGGASRPASRTLDWTAPETPGLTVVDLIDGAGAAMRLNLIVMHAHDPDSGDAINGYRLGRYPSEPYRGRENYLPPRHFAEVSEDLRNLQISPHFTLGQFLCKQPADGAPYLVLSERLLAKLEVLLEAANDRGWRADTFTVMSGYRTPAYNAAIGNGRYSRHIYGGAADIYIDADGDGIMDDLDGDGQVTPADAAALYELVEELSDTPNFAPYLGGLGDYGSTSAHGPFVHVDERGWRARWGRSAG</sequence>
<dbReference type="Gene3D" id="3.30.1380.10">
    <property type="match status" value="1"/>
</dbReference>
<dbReference type="InterPro" id="IPR013230">
    <property type="entry name" value="Peptidase_M15A_C"/>
</dbReference>
<evidence type="ECO:0000256" key="1">
    <source>
        <dbReference type="SAM" id="SignalP"/>
    </source>
</evidence>
<reference evidence="4" key="1">
    <citation type="submission" date="2018-05" db="EMBL/GenBank/DDBJ databases">
        <authorList>
            <person name="Liu B.-T."/>
        </authorList>
    </citation>
    <scope>NUCLEOTIDE SEQUENCE [LARGE SCALE GENOMIC DNA]</scope>
    <source>
        <strain evidence="4">WD6-1</strain>
    </source>
</reference>
<dbReference type="Proteomes" id="UP000245168">
    <property type="component" value="Unassembled WGS sequence"/>
</dbReference>
<name>A0A2U2BX04_9PROT</name>
<keyword evidence="4" id="KW-1185">Reference proteome</keyword>
<feature type="signal peptide" evidence="1">
    <location>
        <begin position="1"/>
        <end position="27"/>
    </location>
</feature>
<dbReference type="AlphaFoldDB" id="A0A2U2BX04"/>
<evidence type="ECO:0000313" key="3">
    <source>
        <dbReference type="EMBL" id="PWE18553.1"/>
    </source>
</evidence>
<evidence type="ECO:0000259" key="2">
    <source>
        <dbReference type="Pfam" id="PF08291"/>
    </source>
</evidence>
<comment type="caution">
    <text evidence="3">The sequence shown here is derived from an EMBL/GenBank/DDBJ whole genome shotgun (WGS) entry which is preliminary data.</text>
</comment>
<evidence type="ECO:0000313" key="4">
    <source>
        <dbReference type="Proteomes" id="UP000245168"/>
    </source>
</evidence>
<dbReference type="EMBL" id="QEXV01000001">
    <property type="protein sequence ID" value="PWE18553.1"/>
    <property type="molecule type" value="Genomic_DNA"/>
</dbReference>
<dbReference type="SUPFAM" id="SSF55166">
    <property type="entry name" value="Hedgehog/DD-peptidase"/>
    <property type="match status" value="1"/>
</dbReference>
<dbReference type="InterPro" id="IPR009045">
    <property type="entry name" value="Zn_M74/Hedgehog-like"/>
</dbReference>
<protein>
    <recommendedName>
        <fullName evidence="2">Peptidase M15A C-terminal domain-containing protein</fullName>
    </recommendedName>
</protein>
<accession>A0A2U2BX04</accession>
<gene>
    <name evidence="3" type="ORF">DDZ18_02815</name>
</gene>
<feature type="domain" description="Peptidase M15A C-terminal" evidence="2">
    <location>
        <begin position="210"/>
        <end position="244"/>
    </location>
</feature>
<feature type="chain" id="PRO_5015501013" description="Peptidase M15A C-terminal domain-containing protein" evidence="1">
    <location>
        <begin position="28"/>
        <end position="318"/>
    </location>
</feature>
<proteinExistence type="predicted"/>
<dbReference type="Pfam" id="PF08291">
    <property type="entry name" value="Peptidase_M15_3"/>
    <property type="match status" value="1"/>
</dbReference>